<feature type="domain" description="RagB/SusD" evidence="6">
    <location>
        <begin position="314"/>
        <end position="610"/>
    </location>
</feature>
<evidence type="ECO:0000259" key="6">
    <source>
        <dbReference type="Pfam" id="PF07980"/>
    </source>
</evidence>
<protein>
    <submittedName>
        <fullName evidence="8">RagB/SusD family nutrient uptake outer membrane protein</fullName>
    </submittedName>
</protein>
<keyword evidence="9" id="KW-1185">Reference proteome</keyword>
<dbReference type="Gene3D" id="1.25.40.390">
    <property type="match status" value="1"/>
</dbReference>
<dbReference type="Pfam" id="PF07980">
    <property type="entry name" value="SusD_RagB"/>
    <property type="match status" value="1"/>
</dbReference>
<evidence type="ECO:0000313" key="9">
    <source>
        <dbReference type="Proteomes" id="UP000316614"/>
    </source>
</evidence>
<dbReference type="InterPro" id="IPR011990">
    <property type="entry name" value="TPR-like_helical_dom_sf"/>
</dbReference>
<sequence>MAYKNITRALLVLSLIVCSCNPDYLDVSDELAGELTMEEVFSSPENSRKFHRNIFSGIPISSRMIVETDGLDNPWPGWTDELKFSFGSLYNGTVNGFSAENMPNHRWHELYKLIRQANLFMENAVVIPKSGQADFINKQEMAEMMAQARFLRAYYHYLLFELYGPIPIMDASVDPLSPDLDFARNSVDEVVDYVVSEMSEVDDLLSDRETNENFLSLPTKGVALAVKAKILVYAASPLYNGGYDEALDLTNPEDGKRLFPDRDPDKWNRALDAIQEFIDFAESGYYRLYKEYDSNGEYDPHSSLYNLFMKYNDEVIWATPNQGYGSVDYYKDFENRVTPRSEGGAFTSNGVTQELVDDFFMVDGLSIEESPLYSETGFSAPGEDMSGQATPGTYRMWINREPRFYQTVFYQGRKWHISNNVIKFHKGSANDFTSHHSLTGYLLYKRASRSIHAEGNNPKSEYRPSFIFRLAEFYLLYAEVLNEVNPSDPRIIEYIDKVRERAGIPLLADIKPEIAGDQEAQRAAVRREMRVELCTEGQRYFDVRRWMIAESPGSMQGGPSHGMDMYAEIEENFYTRTAYEKRHWDKNMYLHPIPLNEIQKSEKLVQNPGW</sequence>
<evidence type="ECO:0000256" key="5">
    <source>
        <dbReference type="ARBA" id="ARBA00023237"/>
    </source>
</evidence>
<gene>
    <name evidence="8" type="ORF">FKX85_12720</name>
</gene>
<dbReference type="RefSeq" id="WP_141615086.1">
    <property type="nucleotide sequence ID" value="NZ_CP041253.1"/>
</dbReference>
<dbReference type="OrthoDB" id="5694214at2"/>
<accession>A0A514CJ44</accession>
<evidence type="ECO:0000256" key="4">
    <source>
        <dbReference type="ARBA" id="ARBA00023136"/>
    </source>
</evidence>
<feature type="domain" description="SusD-like N-terminal" evidence="7">
    <location>
        <begin position="100"/>
        <end position="230"/>
    </location>
</feature>
<evidence type="ECO:0000313" key="8">
    <source>
        <dbReference type="EMBL" id="QDH79847.1"/>
    </source>
</evidence>
<comment type="similarity">
    <text evidence="2">Belongs to the SusD family.</text>
</comment>
<name>A0A514CJ44_9BACT</name>
<dbReference type="PROSITE" id="PS51257">
    <property type="entry name" value="PROKAR_LIPOPROTEIN"/>
    <property type="match status" value="1"/>
</dbReference>
<dbReference type="EMBL" id="CP041253">
    <property type="protein sequence ID" value="QDH79847.1"/>
    <property type="molecule type" value="Genomic_DNA"/>
</dbReference>
<dbReference type="AlphaFoldDB" id="A0A514CJ44"/>
<keyword evidence="4" id="KW-0472">Membrane</keyword>
<evidence type="ECO:0000259" key="7">
    <source>
        <dbReference type="Pfam" id="PF14322"/>
    </source>
</evidence>
<dbReference type="Proteomes" id="UP000316614">
    <property type="component" value="Chromosome"/>
</dbReference>
<dbReference type="GO" id="GO:0009279">
    <property type="term" value="C:cell outer membrane"/>
    <property type="evidence" value="ECO:0007669"/>
    <property type="project" value="UniProtKB-SubCell"/>
</dbReference>
<evidence type="ECO:0000256" key="3">
    <source>
        <dbReference type="ARBA" id="ARBA00022729"/>
    </source>
</evidence>
<evidence type="ECO:0000256" key="1">
    <source>
        <dbReference type="ARBA" id="ARBA00004442"/>
    </source>
</evidence>
<dbReference type="SUPFAM" id="SSF48452">
    <property type="entry name" value="TPR-like"/>
    <property type="match status" value="1"/>
</dbReference>
<evidence type="ECO:0000256" key="2">
    <source>
        <dbReference type="ARBA" id="ARBA00006275"/>
    </source>
</evidence>
<dbReference type="InterPro" id="IPR012944">
    <property type="entry name" value="SusD_RagB_dom"/>
</dbReference>
<keyword evidence="3" id="KW-0732">Signal</keyword>
<dbReference type="KEGG" id="echi:FKX85_12720"/>
<dbReference type="InterPro" id="IPR033985">
    <property type="entry name" value="SusD-like_N"/>
</dbReference>
<dbReference type="Pfam" id="PF14322">
    <property type="entry name" value="SusD-like_3"/>
    <property type="match status" value="1"/>
</dbReference>
<keyword evidence="5" id="KW-0998">Cell outer membrane</keyword>
<organism evidence="8 9">
    <name type="scientific">Echinicola soli</name>
    <dbReference type="NCBI Taxonomy" id="2591634"/>
    <lineage>
        <taxon>Bacteria</taxon>
        <taxon>Pseudomonadati</taxon>
        <taxon>Bacteroidota</taxon>
        <taxon>Cytophagia</taxon>
        <taxon>Cytophagales</taxon>
        <taxon>Cyclobacteriaceae</taxon>
        <taxon>Echinicola</taxon>
    </lineage>
</organism>
<comment type="subcellular location">
    <subcellularLocation>
        <location evidence="1">Cell outer membrane</location>
    </subcellularLocation>
</comment>
<reference evidence="8 9" key="1">
    <citation type="submission" date="2019-06" db="EMBL/GenBank/DDBJ databases">
        <title>Echinicola alkalisoli sp. nov. isolated from saline soil.</title>
        <authorList>
            <person name="Sun J.-Q."/>
            <person name="Xu L."/>
        </authorList>
    </citation>
    <scope>NUCLEOTIDE SEQUENCE [LARGE SCALE GENOMIC DNA]</scope>
    <source>
        <strain evidence="8 9">LN3S3</strain>
    </source>
</reference>
<proteinExistence type="inferred from homology"/>